<evidence type="ECO:0000256" key="5">
    <source>
        <dbReference type="ARBA" id="ARBA00023717"/>
    </source>
</evidence>
<evidence type="ECO:0000256" key="4">
    <source>
        <dbReference type="ARBA" id="ARBA00023709"/>
    </source>
</evidence>
<reference evidence="7" key="1">
    <citation type="journal article" date="2014" name="Int. J. Syst. Evol. Microbiol.">
        <title>Complete genome sequence of Corynebacterium casei LMG S-19264T (=DSM 44701T), isolated from a smear-ripened cheese.</title>
        <authorList>
            <consortium name="US DOE Joint Genome Institute (JGI-PGF)"/>
            <person name="Walter F."/>
            <person name="Albersmeier A."/>
            <person name="Kalinowski J."/>
            <person name="Ruckert C."/>
        </authorList>
    </citation>
    <scope>NUCLEOTIDE SEQUENCE</scope>
    <source>
        <strain evidence="7">CGMCC 1.12187</strain>
    </source>
</reference>
<evidence type="ECO:0000256" key="2">
    <source>
        <dbReference type="ARBA" id="ARBA00012076"/>
    </source>
</evidence>
<keyword evidence="8" id="KW-1185">Reference proteome</keyword>
<dbReference type="CDD" id="cd06558">
    <property type="entry name" value="crotonase-like"/>
    <property type="match status" value="1"/>
</dbReference>
<dbReference type="RefSeq" id="WP_188534394.1">
    <property type="nucleotide sequence ID" value="NZ_BMEQ01000002.1"/>
</dbReference>
<keyword evidence="3" id="KW-0456">Lyase</keyword>
<dbReference type="PROSITE" id="PS00166">
    <property type="entry name" value="ENOYL_COA_HYDRATASE"/>
    <property type="match status" value="1"/>
</dbReference>
<dbReference type="EMBL" id="BMEQ01000002">
    <property type="protein sequence ID" value="GGG46874.1"/>
    <property type="molecule type" value="Genomic_DNA"/>
</dbReference>
<dbReference type="Pfam" id="PF00378">
    <property type="entry name" value="ECH_1"/>
    <property type="match status" value="1"/>
</dbReference>
<organism evidence="7 8">
    <name type="scientific">Kocuria dechangensis</name>
    <dbReference type="NCBI Taxonomy" id="1176249"/>
    <lineage>
        <taxon>Bacteria</taxon>
        <taxon>Bacillati</taxon>
        <taxon>Actinomycetota</taxon>
        <taxon>Actinomycetes</taxon>
        <taxon>Micrococcales</taxon>
        <taxon>Micrococcaceae</taxon>
        <taxon>Kocuria</taxon>
    </lineage>
</organism>
<dbReference type="InterPro" id="IPR014748">
    <property type="entry name" value="Enoyl-CoA_hydra_C"/>
</dbReference>
<dbReference type="EC" id="4.2.1.17" evidence="2"/>
<dbReference type="InterPro" id="IPR029045">
    <property type="entry name" value="ClpP/crotonase-like_dom_sf"/>
</dbReference>
<comment type="catalytic activity">
    <reaction evidence="5">
        <text>a 4-saturated-(3S)-3-hydroxyacyl-CoA = a (3E)-enoyl-CoA + H2O</text>
        <dbReference type="Rhea" id="RHEA:20724"/>
        <dbReference type="ChEBI" id="CHEBI:15377"/>
        <dbReference type="ChEBI" id="CHEBI:58521"/>
        <dbReference type="ChEBI" id="CHEBI:137480"/>
        <dbReference type="EC" id="4.2.1.17"/>
    </reaction>
</comment>
<dbReference type="SUPFAM" id="SSF52096">
    <property type="entry name" value="ClpP/crotonase"/>
    <property type="match status" value="1"/>
</dbReference>
<dbReference type="InterPro" id="IPR001753">
    <property type="entry name" value="Enoyl-CoA_hydra/iso"/>
</dbReference>
<dbReference type="Gene3D" id="3.90.226.10">
    <property type="entry name" value="2-enoyl-CoA Hydratase, Chain A, domain 1"/>
    <property type="match status" value="1"/>
</dbReference>
<dbReference type="AlphaFoldDB" id="A0A917GIA7"/>
<proteinExistence type="inferred from homology"/>
<evidence type="ECO:0000313" key="8">
    <source>
        <dbReference type="Proteomes" id="UP000638848"/>
    </source>
</evidence>
<dbReference type="InterPro" id="IPR018376">
    <property type="entry name" value="Enoyl-CoA_hyd/isom_CS"/>
</dbReference>
<comment type="similarity">
    <text evidence="1 6">Belongs to the enoyl-CoA hydratase/isomerase family.</text>
</comment>
<dbReference type="FunFam" id="3.90.226.10:FF:000009">
    <property type="entry name" value="Carnitinyl-CoA dehydratase"/>
    <property type="match status" value="1"/>
</dbReference>
<comment type="caution">
    <text evidence="7">The sequence shown here is derived from an EMBL/GenBank/DDBJ whole genome shotgun (WGS) entry which is preliminary data.</text>
</comment>
<dbReference type="PANTHER" id="PTHR11941:SF54">
    <property type="entry name" value="ENOYL-COA HYDRATASE, MITOCHONDRIAL"/>
    <property type="match status" value="1"/>
</dbReference>
<dbReference type="GO" id="GO:0006635">
    <property type="term" value="P:fatty acid beta-oxidation"/>
    <property type="evidence" value="ECO:0007669"/>
    <property type="project" value="TreeGrafter"/>
</dbReference>
<dbReference type="Proteomes" id="UP000638848">
    <property type="component" value="Unassembled WGS sequence"/>
</dbReference>
<dbReference type="GO" id="GO:0004300">
    <property type="term" value="F:enoyl-CoA hydratase activity"/>
    <property type="evidence" value="ECO:0007669"/>
    <property type="project" value="UniProtKB-EC"/>
</dbReference>
<sequence length="271" mass="28690">MPQRPTTPAELVPTELITAEVADRVAVVTVDRPEVRNALNTQVLQEIRAVLDAFRDRDDVGAVVFTGAGDKAFVAGADIGQLVGYSARDGLAARMQRLYDEIEDYEKPTIAAVNGYALGGGNELAMACDIRIASERARFGLPETNLGVLPGAGGTQRLARLVGKGRAVELILTGRMIDAEESLRIGLVTSVVPPGELLGAARATAAQILAKGPLAVRLGKLVIKNGFETDQRTGLLLERLAQSLLYASPEKTEGTSAFLDKRPADFGAVAE</sequence>
<reference evidence="7" key="2">
    <citation type="submission" date="2020-09" db="EMBL/GenBank/DDBJ databases">
        <authorList>
            <person name="Sun Q."/>
            <person name="Zhou Y."/>
        </authorList>
    </citation>
    <scope>NUCLEOTIDE SEQUENCE</scope>
    <source>
        <strain evidence="7">CGMCC 1.12187</strain>
    </source>
</reference>
<dbReference type="PANTHER" id="PTHR11941">
    <property type="entry name" value="ENOYL-COA HYDRATASE-RELATED"/>
    <property type="match status" value="1"/>
</dbReference>
<evidence type="ECO:0000256" key="3">
    <source>
        <dbReference type="ARBA" id="ARBA00023239"/>
    </source>
</evidence>
<evidence type="ECO:0000256" key="1">
    <source>
        <dbReference type="ARBA" id="ARBA00005254"/>
    </source>
</evidence>
<gene>
    <name evidence="7" type="ORF">GCM10011374_06570</name>
</gene>
<name>A0A917GIA7_9MICC</name>
<evidence type="ECO:0000313" key="7">
    <source>
        <dbReference type="EMBL" id="GGG46874.1"/>
    </source>
</evidence>
<protein>
    <recommendedName>
        <fullName evidence="2">enoyl-CoA hydratase</fullName>
        <ecNumber evidence="2">4.2.1.17</ecNumber>
    </recommendedName>
</protein>
<dbReference type="Gene3D" id="1.10.12.10">
    <property type="entry name" value="Lyase 2-enoyl-coa Hydratase, Chain A, domain 2"/>
    <property type="match status" value="1"/>
</dbReference>
<accession>A0A917GIA7</accession>
<evidence type="ECO:0000256" key="6">
    <source>
        <dbReference type="RuleBase" id="RU003707"/>
    </source>
</evidence>
<comment type="catalytic activity">
    <reaction evidence="4">
        <text>a (3S)-3-hydroxyacyl-CoA = a (2E)-enoyl-CoA + H2O</text>
        <dbReference type="Rhea" id="RHEA:16105"/>
        <dbReference type="ChEBI" id="CHEBI:15377"/>
        <dbReference type="ChEBI" id="CHEBI:57318"/>
        <dbReference type="ChEBI" id="CHEBI:58856"/>
        <dbReference type="EC" id="4.2.1.17"/>
    </reaction>
</comment>